<dbReference type="SUPFAM" id="SSF82784">
    <property type="entry name" value="OsmC-like"/>
    <property type="match status" value="1"/>
</dbReference>
<dbReference type="Pfam" id="PF02566">
    <property type="entry name" value="OsmC"/>
    <property type="match status" value="1"/>
</dbReference>
<dbReference type="AlphaFoldDB" id="A0A8I1SWN7"/>
<name>A0A8I1SWN7_THIA3</name>
<organism evidence="1 2">
    <name type="scientific">Thiomonas arsenitoxydans (strain DSM 22701 / CIP 110005 / 3As)</name>
    <dbReference type="NCBI Taxonomy" id="426114"/>
    <lineage>
        <taxon>Bacteria</taxon>
        <taxon>Pseudomonadati</taxon>
        <taxon>Pseudomonadota</taxon>
        <taxon>Betaproteobacteria</taxon>
        <taxon>Burkholderiales</taxon>
        <taxon>Thiomonas</taxon>
    </lineage>
</organism>
<dbReference type="Gene3D" id="3.30.300.20">
    <property type="match status" value="1"/>
</dbReference>
<gene>
    <name evidence="1" type="ORF">J0I24_11225</name>
</gene>
<accession>A0A8I1SWN7</accession>
<protein>
    <submittedName>
        <fullName evidence="1">OsmC family protein</fullName>
    </submittedName>
</protein>
<sequence length="145" mass="15826">MLTYDVTLDRLDAHGAQARCKDACIAIDSALDGRLDAFSPAELLLAAVGACMLKNIERVAPILKFRFRGVHIAVHGERQDAPPKMARITYRIVVDTDENDHHLALLHRNVQQFGTVYNTVAGGTSLEGRIERGSLPPPQPCADPS</sequence>
<dbReference type="InterPro" id="IPR015946">
    <property type="entry name" value="KH_dom-like_a/b"/>
</dbReference>
<dbReference type="InterPro" id="IPR003718">
    <property type="entry name" value="OsmC/Ohr_fam"/>
</dbReference>
<dbReference type="InterPro" id="IPR036102">
    <property type="entry name" value="OsmC/Ohrsf"/>
</dbReference>
<proteinExistence type="predicted"/>
<dbReference type="Proteomes" id="UP000664800">
    <property type="component" value="Unassembled WGS sequence"/>
</dbReference>
<evidence type="ECO:0000313" key="1">
    <source>
        <dbReference type="EMBL" id="MBN8744863.1"/>
    </source>
</evidence>
<dbReference type="RefSeq" id="WP_276730966.1">
    <property type="nucleotide sequence ID" value="NZ_JAFKMR010000021.1"/>
</dbReference>
<comment type="caution">
    <text evidence="1">The sequence shown here is derived from an EMBL/GenBank/DDBJ whole genome shotgun (WGS) entry which is preliminary data.</text>
</comment>
<dbReference type="EMBL" id="JAFKMR010000021">
    <property type="protein sequence ID" value="MBN8744863.1"/>
    <property type="molecule type" value="Genomic_DNA"/>
</dbReference>
<evidence type="ECO:0000313" key="2">
    <source>
        <dbReference type="Proteomes" id="UP000664800"/>
    </source>
</evidence>
<reference evidence="1" key="1">
    <citation type="submission" date="2021-02" db="EMBL/GenBank/DDBJ databases">
        <title>Thiocyanate and organic carbon inputs drive convergent selection for specific autotrophic Afipia and Thiobacillus strains within complex microbiomes.</title>
        <authorList>
            <person name="Huddy R.J."/>
            <person name="Sachdeva R."/>
            <person name="Kadzinga F."/>
            <person name="Kantor R.S."/>
            <person name="Harrison S.T.L."/>
            <person name="Banfield J.F."/>
        </authorList>
    </citation>
    <scope>NUCLEOTIDE SEQUENCE</scope>
    <source>
        <strain evidence="1">SCN18_13_7_16_R3_B_64_19</strain>
    </source>
</reference>